<dbReference type="InterPro" id="IPR013783">
    <property type="entry name" value="Ig-like_fold"/>
</dbReference>
<comment type="subcellular location">
    <subcellularLocation>
        <location evidence="1">Secreted</location>
    </subcellularLocation>
</comment>
<dbReference type="InterPro" id="IPR032179">
    <property type="entry name" value="Cry22Aa_Ig-like"/>
</dbReference>
<dbReference type="Pfam" id="PF00395">
    <property type="entry name" value="SLH"/>
    <property type="match status" value="3"/>
</dbReference>
<keyword evidence="7" id="KW-1185">Reference proteome</keyword>
<evidence type="ECO:0000313" key="6">
    <source>
        <dbReference type="EMBL" id="OXM86655.1"/>
    </source>
</evidence>
<dbReference type="Pfam" id="PF16403">
    <property type="entry name" value="Bact_surface_Ig-like"/>
    <property type="match status" value="1"/>
</dbReference>
<dbReference type="Gene3D" id="2.60.40.10">
    <property type="entry name" value="Immunoglobulins"/>
    <property type="match status" value="1"/>
</dbReference>
<dbReference type="PANTHER" id="PTHR43308">
    <property type="entry name" value="OUTER MEMBRANE PROTEIN ALPHA-RELATED"/>
    <property type="match status" value="1"/>
</dbReference>
<proteinExistence type="predicted"/>
<feature type="domain" description="SLH" evidence="5">
    <location>
        <begin position="1840"/>
        <end position="1910"/>
    </location>
</feature>
<dbReference type="InterPro" id="IPR003343">
    <property type="entry name" value="Big_2"/>
</dbReference>
<dbReference type="Pfam" id="PF24517">
    <property type="entry name" value="CBM96"/>
    <property type="match status" value="1"/>
</dbReference>
<evidence type="ECO:0000256" key="2">
    <source>
        <dbReference type="ARBA" id="ARBA00022525"/>
    </source>
</evidence>
<dbReference type="NCBIfam" id="NF033679">
    <property type="entry name" value="DNRLRE_dom"/>
    <property type="match status" value="1"/>
</dbReference>
<feature type="chain" id="PRO_5012737146" description="SLH domain-containing protein" evidence="4">
    <location>
        <begin position="39"/>
        <end position="2072"/>
    </location>
</feature>
<dbReference type="Proteomes" id="UP000215509">
    <property type="component" value="Unassembled WGS sequence"/>
</dbReference>
<gene>
    <name evidence="6" type="ORF">CF651_09405</name>
</gene>
<name>A0A229UU13_9BACL</name>
<dbReference type="InterPro" id="IPR055372">
    <property type="entry name" value="CBM96"/>
</dbReference>
<protein>
    <recommendedName>
        <fullName evidence="5">SLH domain-containing protein</fullName>
    </recommendedName>
</protein>
<evidence type="ECO:0000256" key="3">
    <source>
        <dbReference type="ARBA" id="ARBA00022729"/>
    </source>
</evidence>
<dbReference type="GO" id="GO:0005576">
    <property type="term" value="C:extracellular region"/>
    <property type="evidence" value="ECO:0007669"/>
    <property type="project" value="UniProtKB-SubCell"/>
</dbReference>
<dbReference type="Gene3D" id="2.60.40.1080">
    <property type="match status" value="2"/>
</dbReference>
<dbReference type="InterPro" id="IPR051465">
    <property type="entry name" value="Cell_Envelope_Struct_Comp"/>
</dbReference>
<organism evidence="6 7">
    <name type="scientific">Paenibacillus rigui</name>
    <dbReference type="NCBI Taxonomy" id="554312"/>
    <lineage>
        <taxon>Bacteria</taxon>
        <taxon>Bacillati</taxon>
        <taxon>Bacillota</taxon>
        <taxon>Bacilli</taxon>
        <taxon>Bacillales</taxon>
        <taxon>Paenibacillaceae</taxon>
        <taxon>Paenibacillus</taxon>
    </lineage>
</organism>
<dbReference type="SMART" id="SM00635">
    <property type="entry name" value="BID_2"/>
    <property type="match status" value="2"/>
</dbReference>
<dbReference type="InterPro" id="IPR001119">
    <property type="entry name" value="SLH_dom"/>
</dbReference>
<keyword evidence="2" id="KW-0964">Secreted</keyword>
<feature type="signal peptide" evidence="4">
    <location>
        <begin position="1"/>
        <end position="38"/>
    </location>
</feature>
<feature type="domain" description="SLH" evidence="5">
    <location>
        <begin position="1975"/>
        <end position="2033"/>
    </location>
</feature>
<dbReference type="PANTHER" id="PTHR43308:SF5">
    <property type="entry name" value="S-LAYER PROTEIN _ PEPTIDOGLYCAN ENDO-BETA-N-ACETYLGLUCOSAMINIDASE"/>
    <property type="match status" value="1"/>
</dbReference>
<reference evidence="6 7" key="1">
    <citation type="submission" date="2017-07" db="EMBL/GenBank/DDBJ databases">
        <title>Genome sequencing and assembly of Paenibacillus rigui.</title>
        <authorList>
            <person name="Mayilraj S."/>
        </authorList>
    </citation>
    <scope>NUCLEOTIDE SEQUENCE [LARGE SCALE GENOMIC DNA]</scope>
    <source>
        <strain evidence="6 7">JCM 16352</strain>
    </source>
</reference>
<comment type="caution">
    <text evidence="6">The sequence shown here is derived from an EMBL/GenBank/DDBJ whole genome shotgun (WGS) entry which is preliminary data.</text>
</comment>
<dbReference type="PROSITE" id="PS51272">
    <property type="entry name" value="SLH"/>
    <property type="match status" value="3"/>
</dbReference>
<feature type="domain" description="SLH" evidence="5">
    <location>
        <begin position="1911"/>
        <end position="1974"/>
    </location>
</feature>
<evidence type="ECO:0000256" key="1">
    <source>
        <dbReference type="ARBA" id="ARBA00004613"/>
    </source>
</evidence>
<keyword evidence="3 4" id="KW-0732">Signal</keyword>
<evidence type="ECO:0000259" key="5">
    <source>
        <dbReference type="PROSITE" id="PS51272"/>
    </source>
</evidence>
<accession>A0A229UU13</accession>
<sequence length="2072" mass="212617">MARRQSMRGFFDYAGRLFASALFALLVCGLLPAYTSYAATTTPFTTTADYFVDNSGHYASGDPSYNNANWIGNYFDPAYGSAQTVLKFDLTSITGPVNVSSAQLKIRVTDLGTNTVAPFLNVNGSNDDSWTESSATVPSKDVSIASNITSGIVSGQDLTVDVTGFVSSQVSGDKIVTLVLSGSTSGGTTSQFAIASKETSGGVNAPTLSVTYSSNPVIASVVVPANGVYKTGQNLDFTVNFDQNITADTTGGTPYLPITIGSSTVNASYVSGSGSSALVFRYTVQGGESDSNGISVGSSINANGGTLKNTGGSDAILTLNSVGSTSLVLVDAVAPTVNSVSVPANGAYKAGATLDFTVNLSENATVNTAGGTPYLPLTIGSAAVQASYVSGSGTGALLFRYTVQSGQDDTDGIAVSSALSLNGGTIQDAAGNDAVLALNGVGNTSAVLVDTTSPTVTSVGVPVNGTYKLGDQLNFTVNFSENVTVNTAGGTPYLPVTIGSAPRQASYVSGSGTNALVFGYTVQNGESDANGIALGSGLSLNGGTGKDAAGNDAVLTLSNVGDTSAILVDAIAPTVSSVGVPANGVYATGTSLDFTVSFSENVLVNKAGGTPYLPVTIGATPVQAAYVSGSGTSTLAFQYTVLSGQSDTDGIGVGSTLLANGGTLLDSAGNSASLTLNAVGSTGAVLVDAASPTVSSVGVPANGVYKAGANLDVTVNFSENVTVDGTGGTPYISLTIGSSPVQASYVSGSGTNALVFRYAIQAGDNDADGIQLASSMTLNGGTLKDAVGNPAVLALNAIGGTSGVLVDTTAPAVSSVSVPANGTYKMGDQLNFTVNYSENVTVDASGGNPYLMLTIGSTSVQAAYMSGSGTNALLFQYTVLSGHEDNDGVAVGALSLNGAALRDAAGNDADMTLNNVGGTGSVLVDAIVPTVTNVTVPADGTYVAGANLDLTVNFSEPVSVNTAGGTPYLPLTIGSTTVNVSYVSGSGTNTLVFRYTVLSGQSDADGITVGSAIASNGSTLRDSTGNDATLTLNGVGSTGGVLVDAVAPTVSSVSVPANGAYKAGAHLDFAVNYNENVAVNTAGGTPYLVVTIGSTPVQASYVSGSSTNVLVFRYTIQSGDNDADGIQTASSVTLNGGTIKDAAGNDTILTLNNVGGTSDVLVDTIAPVVSSVSVPVNGTYHAGANLDFTVTYSEPVVLDISGGTPSIQLQIGSSVADAVYVESVTPSQLRFRYTVRIQDQDTDGISAAAASVSLNGAAITDAAGNTADGAFHNMGALQQVLVSNNLSITLSHNGWINQNVTAEVVSDPGNQIQYRLGSDGVWSSYSGPVVVAQEGLTVFYARVIDPTNHVSDALSADIQIDKTAPTIGLNGDSVVTLYQGDTYVEQGAQVQDAHPAAAQATVTGSVYVNQIGTYELRYHAVDLAGNAAQEVVRTVHVISKPIGLRFNELYYTAAEGSELPYQVIMKYSDQQEIDVTNQAVFHADNNQIADVSTRGIIKALASGQTVLRAVYGGQTAQSTLTVTPIAVALSFGESAYQIRVGQEQQTQVIAQYSNGSQVDVTTKANYSLTGTGATVSADGKVAGTSVGTSVVEATYGGLRAQSQIIVFEGSGRSRSGGSGSSPNVRQVKVEAGGTDPFQVVAQIEIVREEADGKKIDAIVMSDEKTEQAINASQANQETLRIFIDELLADPADVVKVTLPASVIARLSGKAFNLEIRTEHAKVYLSNDVLKSITDGKEYYFNFIPVRKQEEQQAVKQRTVTADVIRQVVKSGEARVIGMPMTIETNLPKVPVQVTFPVDPSTIPGDAAQRKLFLPTLGVYIEHSDGEKVLERGEIVTDTQGSPAGIRIQVNKFSTFTIVSTGIGAAPVHHEPYIQGYPDGTFRPAQSLTRAEMSALLSRIVTGSSQSNAGAATTSFTDVDSGYWAADAIRSGVRAGLLSGYPNQSFKPDATITRAEMAAIIIKWMKLEPSKDKKLFHDMQNHWAADQAAAVAGKGLMTGYADGSFRPDQALTRAEAVVIINRILQRGPLTGVNDPTWSDVQPSFWAFPDIEEASRTHNATRQSEASEAEVWIP</sequence>
<dbReference type="EMBL" id="NMQW01000013">
    <property type="protein sequence ID" value="OXM86655.1"/>
    <property type="molecule type" value="Genomic_DNA"/>
</dbReference>
<evidence type="ECO:0000256" key="4">
    <source>
        <dbReference type="SAM" id="SignalP"/>
    </source>
</evidence>
<evidence type="ECO:0000313" key="7">
    <source>
        <dbReference type="Proteomes" id="UP000215509"/>
    </source>
</evidence>